<name>A0A3P5XRE6_STRCB</name>
<evidence type="ECO:0000256" key="1">
    <source>
        <dbReference type="ARBA" id="ARBA00005564"/>
    </source>
</evidence>
<keyword evidence="3" id="KW-1185">Reference proteome</keyword>
<organism evidence="2 3">
    <name type="scientific">Streptococcus canis</name>
    <dbReference type="NCBI Taxonomy" id="1329"/>
    <lineage>
        <taxon>Bacteria</taxon>
        <taxon>Bacillati</taxon>
        <taxon>Bacillota</taxon>
        <taxon>Bacilli</taxon>
        <taxon>Lactobacillales</taxon>
        <taxon>Streptococcaceae</taxon>
        <taxon>Streptococcus</taxon>
    </lineage>
</organism>
<dbReference type="EC" id="3.1.1.31" evidence="2"/>
<dbReference type="InterPro" id="IPR050282">
    <property type="entry name" value="Cycloisomerase_2"/>
</dbReference>
<comment type="similarity">
    <text evidence="1">Belongs to the cycloisomerase 2 family.</text>
</comment>
<dbReference type="PANTHER" id="PTHR30344:SF1">
    <property type="entry name" value="6-PHOSPHOGLUCONOLACTONASE"/>
    <property type="match status" value="1"/>
</dbReference>
<dbReference type="InterPro" id="IPR015943">
    <property type="entry name" value="WD40/YVTN_repeat-like_dom_sf"/>
</dbReference>
<evidence type="ECO:0000313" key="2">
    <source>
        <dbReference type="EMBL" id="VDC43283.1"/>
    </source>
</evidence>
<evidence type="ECO:0000313" key="3">
    <source>
        <dbReference type="Proteomes" id="UP000280759"/>
    </source>
</evidence>
<dbReference type="Proteomes" id="UP000280759">
    <property type="component" value="Unassembled WGS sequence"/>
</dbReference>
<dbReference type="PANTHER" id="PTHR30344">
    <property type="entry name" value="6-PHOSPHOGLUCONOLACTONASE-RELATED"/>
    <property type="match status" value="1"/>
</dbReference>
<gene>
    <name evidence="2" type="primary">pgl</name>
    <name evidence="2" type="ORF">FMV2238Y02_17800</name>
</gene>
<dbReference type="InterPro" id="IPR011048">
    <property type="entry name" value="Haem_d1_sf"/>
</dbReference>
<reference evidence="2 3" key="1">
    <citation type="submission" date="2018-10" db="EMBL/GenBank/DDBJ databases">
        <authorList>
            <consortium name="Molecular Microbiology and Infection Unit (UMMI)"/>
            <person name="Machado M."/>
        </authorList>
    </citation>
    <scope>NUCLEOTIDE SEQUENCE [LARGE SCALE GENOMIC DNA]</scope>
    <source>
        <strain evidence="2">FMV2238.02</strain>
    </source>
</reference>
<accession>A0A3P5XRE6</accession>
<proteinExistence type="inferred from homology"/>
<dbReference type="RefSeq" id="WP_125074680.1">
    <property type="nucleotide sequence ID" value="NZ_UXEP01000030.1"/>
</dbReference>
<dbReference type="GO" id="GO:0017057">
    <property type="term" value="F:6-phosphogluconolactonase activity"/>
    <property type="evidence" value="ECO:0007669"/>
    <property type="project" value="UniProtKB-EC"/>
</dbReference>
<keyword evidence="2" id="KW-0378">Hydrolase</keyword>
<sequence length="339" mass="37613">MTETVYFGTYTQRRSQGIYTATWQTNIGQLTEINLLTEAANPTYLLISEAGNLYTSYKEGNTGGILALTPQGDLISQISQDNFSLCHLAIDHRRQLLYGASYHQGMVVVYRIMPDGSLVLADQIKRKGAGPHPHQEQSHAHFVGLTPDKYLVTCDLGTDSVTTYAVSAEGQLKQIANYQSQAGAGSRHLVFHPNEKIAYLLCELNARVEVLVYDGCGYFERLQTVSTLPPSFQGFNACAAIRLSQDGRFLYTSNRGHDSLAVFRVRKDGQLEYLETVKTNAKCPRDFTISPDQNHLIVAHQDSDNVTIFKRHDQTGKLSLLSTDVIIPEAVCVTFKADT</sequence>
<dbReference type="GO" id="GO:0005829">
    <property type="term" value="C:cytosol"/>
    <property type="evidence" value="ECO:0007669"/>
    <property type="project" value="TreeGrafter"/>
</dbReference>
<dbReference type="InterPro" id="IPR019405">
    <property type="entry name" value="Lactonase_7-beta_prop"/>
</dbReference>
<protein>
    <submittedName>
        <fullName evidence="2">6-phosphogluconolactonase</fullName>
        <ecNumber evidence="2">3.1.1.31</ecNumber>
    </submittedName>
</protein>
<dbReference type="Gene3D" id="2.130.10.10">
    <property type="entry name" value="YVTN repeat-like/Quinoprotein amine dehydrogenase"/>
    <property type="match status" value="1"/>
</dbReference>
<dbReference type="EMBL" id="UXEP01000030">
    <property type="protein sequence ID" value="VDC43283.1"/>
    <property type="molecule type" value="Genomic_DNA"/>
</dbReference>
<dbReference type="SUPFAM" id="SSF51004">
    <property type="entry name" value="C-terminal (heme d1) domain of cytochrome cd1-nitrite reductase"/>
    <property type="match status" value="1"/>
</dbReference>
<dbReference type="AlphaFoldDB" id="A0A3P5XRE6"/>
<dbReference type="Pfam" id="PF10282">
    <property type="entry name" value="Lactonase"/>
    <property type="match status" value="1"/>
</dbReference>